<evidence type="ECO:0000313" key="1">
    <source>
        <dbReference type="EMBL" id="KAL0940291.1"/>
    </source>
</evidence>
<accession>A0ACC3Z868</accession>
<proteinExistence type="predicted"/>
<keyword evidence="2" id="KW-1185">Reference proteome</keyword>
<dbReference type="Proteomes" id="UP000805649">
    <property type="component" value="Unassembled WGS sequence"/>
</dbReference>
<evidence type="ECO:0000313" key="2">
    <source>
        <dbReference type="Proteomes" id="UP000805649"/>
    </source>
</evidence>
<reference evidence="1 2" key="1">
    <citation type="journal article" date="2020" name="Phytopathology">
        <title>Genome Sequence Resources of Colletotrichum truncatum, C. plurivorum, C. musicola, and C. sojae: Four Species Pathogenic to Soybean (Glycine max).</title>
        <authorList>
            <person name="Rogerio F."/>
            <person name="Boufleur T.R."/>
            <person name="Ciampi-Guillardi M."/>
            <person name="Sukno S.A."/>
            <person name="Thon M.R."/>
            <person name="Massola Junior N.S."/>
            <person name="Baroncelli R."/>
        </authorList>
    </citation>
    <scope>NUCLEOTIDE SEQUENCE [LARGE SCALE GENOMIC DNA]</scope>
    <source>
        <strain evidence="1 2">CMES1059</strain>
    </source>
</reference>
<protein>
    <submittedName>
        <fullName evidence="1">Integral membrane protein</fullName>
    </submittedName>
</protein>
<gene>
    <name evidence="1" type="ORF">CTRU02_203054</name>
</gene>
<organism evidence="1 2">
    <name type="scientific">Colletotrichum truncatum</name>
    <name type="common">Anthracnose fungus</name>
    <name type="synonym">Colletotrichum capsici</name>
    <dbReference type="NCBI Taxonomy" id="5467"/>
    <lineage>
        <taxon>Eukaryota</taxon>
        <taxon>Fungi</taxon>
        <taxon>Dikarya</taxon>
        <taxon>Ascomycota</taxon>
        <taxon>Pezizomycotina</taxon>
        <taxon>Sordariomycetes</taxon>
        <taxon>Hypocreomycetidae</taxon>
        <taxon>Glomerellales</taxon>
        <taxon>Glomerellaceae</taxon>
        <taxon>Colletotrichum</taxon>
        <taxon>Colletotrichum truncatum species complex</taxon>
    </lineage>
</organism>
<sequence length="385" mass="42678">MRNDTMSSAQPMQSYTDESRVCLLISTTVAFLSFTFIFVALRVYVRAVALKKWGVDDTFLVISYVLTFLTGAVFTICTRYGLGQHIWMVPVDIQQTGRKQQVITGATLGYHISFIVIKMAILLQLRRVFPLPNFCLICDIMFGFICCFGIAVVVSSIVMAAPTWQGDTFAGERYDQGTWWLGTAIVHLITDIVIFFMPIPLLRGLRLKKMQKFALMVTFGFGLITTAISLIRIAAIKLAFSRDTTWSVIPSLVWSMAELCCAVICACIPTLRPLLRVMRRNSDDQKVWSRPYSNESDIAQFARKPLKATAVSSEQSLTNPRCLDVELGTHTKEQFTSGDILTRIASSPALTATVGESDDGSEGLGPVDEEVATPLSPPPKVFARV</sequence>
<name>A0ACC3Z868_COLTU</name>
<dbReference type="EMBL" id="VUJX02000002">
    <property type="protein sequence ID" value="KAL0940291.1"/>
    <property type="molecule type" value="Genomic_DNA"/>
</dbReference>
<comment type="caution">
    <text evidence="1">The sequence shown here is derived from an EMBL/GenBank/DDBJ whole genome shotgun (WGS) entry which is preliminary data.</text>
</comment>